<organism evidence="3">
    <name type="scientific">marine metagenome</name>
    <dbReference type="NCBI Taxonomy" id="408172"/>
    <lineage>
        <taxon>unclassified sequences</taxon>
        <taxon>metagenomes</taxon>
        <taxon>ecological metagenomes</taxon>
    </lineage>
</organism>
<dbReference type="Pfam" id="PF00400">
    <property type="entry name" value="WD40"/>
    <property type="match status" value="4"/>
</dbReference>
<sequence length="323" mass="35567">VKQAWLGGEIKHPRQLYRAQFSPDARFIAAVGQDKLVHVWELEGEKHHTLSGHKTWSMALTFHPKAKQLFTADYHGVIHCWNFETSGKPRWTIPKADNDNVRTLTVSHDGKYLISAGDDGVIKVWNASNGKPIAQLKGHEECIFSLAISPDGKHLVSGDLYGSVRQWKIGSWKQTRELDAKLLHTRLENFIADVGGARSLAFNKNGKLLAVGGMKEAKSNAFCPGKPIVLIFDWASGKQKTELTIQGKSDGPFNALHFLEDDTLSGHTEVLHSDSELTFWKTDTPDPLHSIKNGSAYDLSLHPDGRQLLVASYVSGGSTGNGA</sequence>
<dbReference type="PANTHER" id="PTHR19848:SF8">
    <property type="entry name" value="F-BOX AND WD REPEAT DOMAIN CONTAINING 7"/>
    <property type="match status" value="1"/>
</dbReference>
<dbReference type="InterPro" id="IPR015943">
    <property type="entry name" value="WD40/YVTN_repeat-like_dom_sf"/>
</dbReference>
<dbReference type="PANTHER" id="PTHR19848">
    <property type="entry name" value="WD40 REPEAT PROTEIN"/>
    <property type="match status" value="1"/>
</dbReference>
<dbReference type="AlphaFoldDB" id="A0A382LSE0"/>
<feature type="non-terminal residue" evidence="3">
    <location>
        <position position="1"/>
    </location>
</feature>
<dbReference type="EMBL" id="UINC01088898">
    <property type="protein sequence ID" value="SVC39520.1"/>
    <property type="molecule type" value="Genomic_DNA"/>
</dbReference>
<dbReference type="Gene3D" id="2.130.10.10">
    <property type="entry name" value="YVTN repeat-like/Quinoprotein amine dehydrogenase"/>
    <property type="match status" value="2"/>
</dbReference>
<dbReference type="PROSITE" id="PS00678">
    <property type="entry name" value="WD_REPEATS_1"/>
    <property type="match status" value="2"/>
</dbReference>
<protein>
    <submittedName>
        <fullName evidence="3">Uncharacterized protein</fullName>
    </submittedName>
</protein>
<dbReference type="SUPFAM" id="SSF50978">
    <property type="entry name" value="WD40 repeat-like"/>
    <property type="match status" value="1"/>
</dbReference>
<dbReference type="InterPro" id="IPR036322">
    <property type="entry name" value="WD40_repeat_dom_sf"/>
</dbReference>
<name>A0A382LSE0_9ZZZZ</name>
<dbReference type="SMART" id="SM00320">
    <property type="entry name" value="WD40"/>
    <property type="match status" value="5"/>
</dbReference>
<keyword evidence="2" id="KW-0677">Repeat</keyword>
<keyword evidence="1" id="KW-0853">WD repeat</keyword>
<dbReference type="PROSITE" id="PS50082">
    <property type="entry name" value="WD_REPEATS_2"/>
    <property type="match status" value="4"/>
</dbReference>
<gene>
    <name evidence="3" type="ORF">METZ01_LOCUS292374</name>
</gene>
<reference evidence="3" key="1">
    <citation type="submission" date="2018-05" db="EMBL/GenBank/DDBJ databases">
        <authorList>
            <person name="Lanie J.A."/>
            <person name="Ng W.-L."/>
            <person name="Kazmierczak K.M."/>
            <person name="Andrzejewski T.M."/>
            <person name="Davidsen T.M."/>
            <person name="Wayne K.J."/>
            <person name="Tettelin H."/>
            <person name="Glass J.I."/>
            <person name="Rusch D."/>
            <person name="Podicherti R."/>
            <person name="Tsui H.-C.T."/>
            <person name="Winkler M.E."/>
        </authorList>
    </citation>
    <scope>NUCLEOTIDE SEQUENCE</scope>
</reference>
<evidence type="ECO:0000313" key="3">
    <source>
        <dbReference type="EMBL" id="SVC39520.1"/>
    </source>
</evidence>
<dbReference type="InterPro" id="IPR001680">
    <property type="entry name" value="WD40_rpt"/>
</dbReference>
<dbReference type="PROSITE" id="PS50294">
    <property type="entry name" value="WD_REPEATS_REGION"/>
    <property type="match status" value="2"/>
</dbReference>
<feature type="non-terminal residue" evidence="3">
    <location>
        <position position="323"/>
    </location>
</feature>
<proteinExistence type="predicted"/>
<evidence type="ECO:0000256" key="2">
    <source>
        <dbReference type="ARBA" id="ARBA00022737"/>
    </source>
</evidence>
<evidence type="ECO:0000256" key="1">
    <source>
        <dbReference type="ARBA" id="ARBA00022574"/>
    </source>
</evidence>
<accession>A0A382LSE0</accession>
<dbReference type="InterPro" id="IPR019775">
    <property type="entry name" value="WD40_repeat_CS"/>
</dbReference>